<feature type="compositionally biased region" description="Low complexity" evidence="1">
    <location>
        <begin position="147"/>
        <end position="162"/>
    </location>
</feature>
<dbReference type="Proteomes" id="UP000441523">
    <property type="component" value="Unassembled WGS sequence"/>
</dbReference>
<name>A0A6N6MWA0_9HYPH</name>
<keyword evidence="2" id="KW-1133">Transmembrane helix</keyword>
<protein>
    <submittedName>
        <fullName evidence="3">Low affinity iron permease family protein</fullName>
    </submittedName>
</protein>
<evidence type="ECO:0000313" key="3">
    <source>
        <dbReference type="EMBL" id="KAB1075059.1"/>
    </source>
</evidence>
<dbReference type="InterPro" id="IPR007251">
    <property type="entry name" value="Iron_permease_Fet4"/>
</dbReference>
<keyword evidence="2" id="KW-0812">Transmembrane</keyword>
<dbReference type="GO" id="GO:0055085">
    <property type="term" value="P:transmembrane transport"/>
    <property type="evidence" value="ECO:0007669"/>
    <property type="project" value="InterPro"/>
</dbReference>
<accession>A0A6N6MWA0</accession>
<feature type="region of interest" description="Disordered" evidence="1">
    <location>
        <begin position="142"/>
        <end position="184"/>
    </location>
</feature>
<feature type="transmembrane region" description="Helical" evidence="2">
    <location>
        <begin position="73"/>
        <end position="92"/>
    </location>
</feature>
<dbReference type="AlphaFoldDB" id="A0A6N6MWA0"/>
<reference evidence="3 4" key="1">
    <citation type="submission" date="2019-09" db="EMBL/GenBank/DDBJ databases">
        <title>YIM 132548 draft genome.</title>
        <authorList>
            <person name="Jiang L."/>
        </authorList>
    </citation>
    <scope>NUCLEOTIDE SEQUENCE [LARGE SCALE GENOMIC DNA]</scope>
    <source>
        <strain evidence="3 4">YIM 132548</strain>
    </source>
</reference>
<organism evidence="3 4">
    <name type="scientific">Methylobacterium planeticum</name>
    <dbReference type="NCBI Taxonomy" id="2615211"/>
    <lineage>
        <taxon>Bacteria</taxon>
        <taxon>Pseudomonadati</taxon>
        <taxon>Pseudomonadota</taxon>
        <taxon>Alphaproteobacteria</taxon>
        <taxon>Hyphomicrobiales</taxon>
        <taxon>Methylobacteriaceae</taxon>
        <taxon>Methylobacterium</taxon>
    </lineage>
</organism>
<keyword evidence="2" id="KW-0472">Membrane</keyword>
<sequence>MVLAERPEGCRAARRLIGKASMTRSILTRARVFTAFASSVAHAAGRPSAFALCLVVILAWAVSGPFFHYSDTWQLIINTGTTIVTFLMVFLIQNTQNRDGAAIQAKLDELIRASAAHNRYIGIESLTEEELRDLRDRCASRARSSRQDAAQQAAQEAANAAEVEADRKARAAAQDAAGMPSYPE</sequence>
<dbReference type="Pfam" id="PF04120">
    <property type="entry name" value="Iron_permease"/>
    <property type="match status" value="1"/>
</dbReference>
<feature type="transmembrane region" description="Helical" evidence="2">
    <location>
        <begin position="49"/>
        <end position="67"/>
    </location>
</feature>
<gene>
    <name evidence="3" type="ORF">F6X51_03980</name>
</gene>
<evidence type="ECO:0000256" key="1">
    <source>
        <dbReference type="SAM" id="MobiDB-lite"/>
    </source>
</evidence>
<comment type="caution">
    <text evidence="3">The sequence shown here is derived from an EMBL/GenBank/DDBJ whole genome shotgun (WGS) entry which is preliminary data.</text>
</comment>
<proteinExistence type="predicted"/>
<dbReference type="EMBL" id="VZZJ01000003">
    <property type="protein sequence ID" value="KAB1075059.1"/>
    <property type="molecule type" value="Genomic_DNA"/>
</dbReference>
<evidence type="ECO:0000256" key="2">
    <source>
        <dbReference type="SAM" id="Phobius"/>
    </source>
</evidence>
<keyword evidence="4" id="KW-1185">Reference proteome</keyword>
<evidence type="ECO:0000313" key="4">
    <source>
        <dbReference type="Proteomes" id="UP000441523"/>
    </source>
</evidence>